<accession>A0A8S5NBE6</accession>
<keyword evidence="1" id="KW-0472">Membrane</keyword>
<organism evidence="2">
    <name type="scientific">Siphoviridae sp. ct6tD39</name>
    <dbReference type="NCBI Taxonomy" id="2826301"/>
    <lineage>
        <taxon>Viruses</taxon>
        <taxon>Duplodnaviria</taxon>
        <taxon>Heunggongvirae</taxon>
        <taxon>Uroviricota</taxon>
        <taxon>Caudoviricetes</taxon>
    </lineage>
</organism>
<dbReference type="EMBL" id="BK015119">
    <property type="protein sequence ID" value="DAD91703.1"/>
    <property type="molecule type" value="Genomic_DNA"/>
</dbReference>
<keyword evidence="1" id="KW-0812">Transmembrane</keyword>
<evidence type="ECO:0000256" key="1">
    <source>
        <dbReference type="SAM" id="Phobius"/>
    </source>
</evidence>
<protein>
    <submittedName>
        <fullName evidence="2">Uncharacterized protein</fullName>
    </submittedName>
</protein>
<name>A0A8S5NBE6_9CAUD</name>
<feature type="transmembrane region" description="Helical" evidence="1">
    <location>
        <begin position="20"/>
        <end position="39"/>
    </location>
</feature>
<sequence>MTKSLSLVYSVTLRQKKISSGLFATLMPVLTSTLLRSYASRQRSNYPKISKPHNDIFLTSDLNGSGVLFLPRRR</sequence>
<reference evidence="2" key="1">
    <citation type="journal article" date="2021" name="Proc. Natl. Acad. Sci. U.S.A.">
        <title>A Catalog of Tens of Thousands of Viruses from Human Metagenomes Reveals Hidden Associations with Chronic Diseases.</title>
        <authorList>
            <person name="Tisza M.J."/>
            <person name="Buck C.B."/>
        </authorList>
    </citation>
    <scope>NUCLEOTIDE SEQUENCE</scope>
    <source>
        <strain evidence="2">Ct6tD39</strain>
    </source>
</reference>
<evidence type="ECO:0000313" key="2">
    <source>
        <dbReference type="EMBL" id="DAD91703.1"/>
    </source>
</evidence>
<keyword evidence="1" id="KW-1133">Transmembrane helix</keyword>
<proteinExistence type="predicted"/>